<feature type="transmembrane region" description="Helical" evidence="4">
    <location>
        <begin position="48"/>
        <end position="66"/>
    </location>
</feature>
<sequence length="518" mass="57049">MKSVELKDRDISDNVPRSFRLGRCMPGYEHPHKSFRTRNTTMASTQNPFTVFLMLSVFCLSLISTVKSDSFSFNLPSFEPGVRSVLVGDDAKTVDGVLQLTNKDTSGNPTQESVGLAAYFGPLHLSDAKTGRLADFDTEFSFVVNTHRASLHGDGFTFFLASVDFDFPDNSTGGFLGLFNSETAFNTSLNQVVAVEFDSFANEWDPNFPQSDSPHIGIDINSIRSVATAPWPLDIQQGSIGKARISYQSSAKILSVSVAYSDSSVSPNTVVLSYPINLGTVLSEWVLIGFSGTTGDLFRIRVPKSSSSTPPAQLWNNILTTSTNTKEREANGEGFGTTTQEKEEERVRVLSINSKNGEEKGKSGEMNTVDRDSHQRKRYKHYKVQGASDTGGHLPSLYSVLPDCLAPVKRTYINNVQVQMNISIMENLGKMNRCVNMIAHLFHAKIGEDGNVVGVRTVGLSEVMMLAGLAFEKWQNKHKAKRLEASNLSLVLHLGLRKPCLDFDELGRPMWVPLVVLL</sequence>
<feature type="domain" description="Legume lectin" evidence="5">
    <location>
        <begin position="71"/>
        <end position="298"/>
    </location>
</feature>
<keyword evidence="2" id="KW-0430">Lectin</keyword>
<comment type="similarity">
    <text evidence="1">Belongs to the leguminous lectin family.</text>
</comment>
<dbReference type="Proteomes" id="UP000743370">
    <property type="component" value="Unassembled WGS sequence"/>
</dbReference>
<evidence type="ECO:0000313" key="7">
    <source>
        <dbReference type="Proteomes" id="UP000743370"/>
    </source>
</evidence>
<name>A0A8T0JL78_PHAAN</name>
<dbReference type="PROSITE" id="PS00307">
    <property type="entry name" value="LECTIN_LEGUME_BETA"/>
    <property type="match status" value="1"/>
</dbReference>
<dbReference type="PROSITE" id="PS00308">
    <property type="entry name" value="LECTIN_LEGUME_ALPHA"/>
    <property type="match status" value="1"/>
</dbReference>
<feature type="compositionally biased region" description="Basic and acidic residues" evidence="3">
    <location>
        <begin position="356"/>
        <end position="373"/>
    </location>
</feature>
<evidence type="ECO:0000259" key="5">
    <source>
        <dbReference type="Pfam" id="PF00139"/>
    </source>
</evidence>
<dbReference type="Gene3D" id="2.60.120.200">
    <property type="match status" value="1"/>
</dbReference>
<keyword evidence="4" id="KW-0812">Transmembrane</keyword>
<evidence type="ECO:0000256" key="4">
    <source>
        <dbReference type="SAM" id="Phobius"/>
    </source>
</evidence>
<gene>
    <name evidence="6" type="ORF">HKW66_Vig0242980</name>
</gene>
<proteinExistence type="inferred from homology"/>
<dbReference type="SUPFAM" id="SSF49899">
    <property type="entry name" value="Concanavalin A-like lectins/glucanases"/>
    <property type="match status" value="1"/>
</dbReference>
<evidence type="ECO:0000256" key="3">
    <source>
        <dbReference type="SAM" id="MobiDB-lite"/>
    </source>
</evidence>
<dbReference type="InterPro" id="IPR050258">
    <property type="entry name" value="Leguminous_Lectin"/>
</dbReference>
<comment type="caution">
    <text evidence="6">The sequence shown here is derived from an EMBL/GenBank/DDBJ whole genome shotgun (WGS) entry which is preliminary data.</text>
</comment>
<dbReference type="CDD" id="cd06899">
    <property type="entry name" value="lectin_legume_LecRK_Arcelin_ConA"/>
    <property type="match status" value="1"/>
</dbReference>
<dbReference type="InterPro" id="IPR001220">
    <property type="entry name" value="Legume_lectin_dom"/>
</dbReference>
<reference evidence="6 7" key="1">
    <citation type="submission" date="2020-05" db="EMBL/GenBank/DDBJ databases">
        <title>Vigna angularis (adzuki bean) Var. LongXiaoDou No. 4 denovo assembly.</title>
        <authorList>
            <person name="Xiang H."/>
        </authorList>
    </citation>
    <scope>NUCLEOTIDE SEQUENCE [LARGE SCALE GENOMIC DNA]</scope>
    <source>
        <tissue evidence="6">Leaf</tissue>
    </source>
</reference>
<keyword evidence="4" id="KW-0472">Membrane</keyword>
<dbReference type="PANTHER" id="PTHR32401">
    <property type="entry name" value="CONCANAVALIN A-LIKE LECTIN FAMILY PROTEIN"/>
    <property type="match status" value="1"/>
</dbReference>
<dbReference type="Pfam" id="PF00139">
    <property type="entry name" value="Lectin_legB"/>
    <property type="match status" value="1"/>
</dbReference>
<feature type="region of interest" description="Disordered" evidence="3">
    <location>
        <begin position="326"/>
        <end position="377"/>
    </location>
</feature>
<evidence type="ECO:0000256" key="2">
    <source>
        <dbReference type="ARBA" id="ARBA00022734"/>
    </source>
</evidence>
<dbReference type="GO" id="GO:0030246">
    <property type="term" value="F:carbohydrate binding"/>
    <property type="evidence" value="ECO:0007669"/>
    <property type="project" value="UniProtKB-KW"/>
</dbReference>
<organism evidence="6 7">
    <name type="scientific">Phaseolus angularis</name>
    <name type="common">Azuki bean</name>
    <name type="synonym">Vigna angularis</name>
    <dbReference type="NCBI Taxonomy" id="3914"/>
    <lineage>
        <taxon>Eukaryota</taxon>
        <taxon>Viridiplantae</taxon>
        <taxon>Streptophyta</taxon>
        <taxon>Embryophyta</taxon>
        <taxon>Tracheophyta</taxon>
        <taxon>Spermatophyta</taxon>
        <taxon>Magnoliopsida</taxon>
        <taxon>eudicotyledons</taxon>
        <taxon>Gunneridae</taxon>
        <taxon>Pentapetalae</taxon>
        <taxon>rosids</taxon>
        <taxon>fabids</taxon>
        <taxon>Fabales</taxon>
        <taxon>Fabaceae</taxon>
        <taxon>Papilionoideae</taxon>
        <taxon>50 kb inversion clade</taxon>
        <taxon>NPAAA clade</taxon>
        <taxon>indigoferoid/millettioid clade</taxon>
        <taxon>Phaseoleae</taxon>
        <taxon>Vigna</taxon>
    </lineage>
</organism>
<protein>
    <submittedName>
        <fullName evidence="6">Agglutinin-2 Agglutinin II ClAII LecClAII</fullName>
    </submittedName>
</protein>
<dbReference type="InterPro" id="IPR019825">
    <property type="entry name" value="Lectin_legB_Mn/Ca_BS"/>
</dbReference>
<dbReference type="EMBL" id="JABFOF010000010">
    <property type="protein sequence ID" value="KAG2376668.1"/>
    <property type="molecule type" value="Genomic_DNA"/>
</dbReference>
<evidence type="ECO:0000313" key="6">
    <source>
        <dbReference type="EMBL" id="KAG2376668.1"/>
    </source>
</evidence>
<dbReference type="PANTHER" id="PTHR32401:SF14">
    <property type="entry name" value="LECTIN 5"/>
    <property type="match status" value="1"/>
</dbReference>
<keyword evidence="4" id="KW-1133">Transmembrane helix</keyword>
<dbReference type="AlphaFoldDB" id="A0A8T0JL78"/>
<accession>A0A8T0JL78</accession>
<dbReference type="InterPro" id="IPR000985">
    <property type="entry name" value="Lectin_LegA_CS"/>
</dbReference>
<dbReference type="InterPro" id="IPR013320">
    <property type="entry name" value="ConA-like_dom_sf"/>
</dbReference>
<evidence type="ECO:0000256" key="1">
    <source>
        <dbReference type="ARBA" id="ARBA00007606"/>
    </source>
</evidence>